<reference evidence="1" key="2">
    <citation type="journal article" date="2015" name="Fish Shellfish Immunol.">
        <title>Early steps in the European eel (Anguilla anguilla)-Vibrio vulnificus interaction in the gills: Role of the RtxA13 toxin.</title>
        <authorList>
            <person name="Callol A."/>
            <person name="Pajuelo D."/>
            <person name="Ebbesson L."/>
            <person name="Teles M."/>
            <person name="MacKenzie S."/>
            <person name="Amaro C."/>
        </authorList>
    </citation>
    <scope>NUCLEOTIDE SEQUENCE</scope>
</reference>
<protein>
    <submittedName>
        <fullName evidence="1">Uncharacterized protein</fullName>
    </submittedName>
</protein>
<reference evidence="1" key="1">
    <citation type="submission" date="2014-11" db="EMBL/GenBank/DDBJ databases">
        <authorList>
            <person name="Amaro Gonzalez C."/>
        </authorList>
    </citation>
    <scope>NUCLEOTIDE SEQUENCE</scope>
</reference>
<accession>A0A0E9UAJ0</accession>
<proteinExistence type="predicted"/>
<dbReference type="EMBL" id="GBXM01046599">
    <property type="protein sequence ID" value="JAH61978.1"/>
    <property type="molecule type" value="Transcribed_RNA"/>
</dbReference>
<organism evidence="1">
    <name type="scientific">Anguilla anguilla</name>
    <name type="common">European freshwater eel</name>
    <name type="synonym">Muraena anguilla</name>
    <dbReference type="NCBI Taxonomy" id="7936"/>
    <lineage>
        <taxon>Eukaryota</taxon>
        <taxon>Metazoa</taxon>
        <taxon>Chordata</taxon>
        <taxon>Craniata</taxon>
        <taxon>Vertebrata</taxon>
        <taxon>Euteleostomi</taxon>
        <taxon>Actinopterygii</taxon>
        <taxon>Neopterygii</taxon>
        <taxon>Teleostei</taxon>
        <taxon>Anguilliformes</taxon>
        <taxon>Anguillidae</taxon>
        <taxon>Anguilla</taxon>
    </lineage>
</organism>
<sequence length="15" mass="1672">MGSNHDHPLYSTPIC</sequence>
<evidence type="ECO:0000313" key="1">
    <source>
        <dbReference type="EMBL" id="JAH61978.1"/>
    </source>
</evidence>
<name>A0A0E9UAJ0_ANGAN</name>